<name>A0A9X2XN69_9BACT</name>
<evidence type="ECO:0000256" key="1">
    <source>
        <dbReference type="ARBA" id="ARBA00023163"/>
    </source>
</evidence>
<dbReference type="AlphaFoldDB" id="A0A9X2XN69"/>
<feature type="domain" description="NusG-like N-terminal" evidence="2">
    <location>
        <begin position="1"/>
        <end position="94"/>
    </location>
</feature>
<dbReference type="Proteomes" id="UP001155483">
    <property type="component" value="Unassembled WGS sequence"/>
</dbReference>
<comment type="caution">
    <text evidence="3">The sequence shown here is derived from an EMBL/GenBank/DDBJ whole genome shotgun (WGS) entry which is preliminary data.</text>
</comment>
<protein>
    <submittedName>
        <fullName evidence="3">Antitermination protein NusG</fullName>
    </submittedName>
</protein>
<dbReference type="InterPro" id="IPR006645">
    <property type="entry name" value="NGN-like_dom"/>
</dbReference>
<evidence type="ECO:0000313" key="3">
    <source>
        <dbReference type="EMBL" id="MCU7548263.1"/>
    </source>
</evidence>
<dbReference type="Gene3D" id="3.30.70.940">
    <property type="entry name" value="NusG, N-terminal domain"/>
    <property type="match status" value="1"/>
</dbReference>
<evidence type="ECO:0000313" key="4">
    <source>
        <dbReference type="Proteomes" id="UP001155483"/>
    </source>
</evidence>
<gene>
    <name evidence="3" type="ORF">OCK74_04015</name>
</gene>
<dbReference type="GO" id="GO:0006354">
    <property type="term" value="P:DNA-templated transcription elongation"/>
    <property type="evidence" value="ECO:0007669"/>
    <property type="project" value="InterPro"/>
</dbReference>
<evidence type="ECO:0000259" key="2">
    <source>
        <dbReference type="Pfam" id="PF02357"/>
    </source>
</evidence>
<sequence>MNWYLIYTRPNWENKVVDHLQRKGIENYCPYNRDLNEAGNRRKVTYKPLFTSFVFVRVNALLLTELKKIDGIVSLVFWLDKPAVIRDIEIEMMRRFLNEHINVQLEKNIVNINGMVKITNGDLCEEEGDISISSKRVKLVLPSLGYSLVAEVSNTNVELIVQADLLRYNSTPKEDTVDYGL</sequence>
<dbReference type="SUPFAM" id="SSF82679">
    <property type="entry name" value="N-utilization substance G protein NusG, N-terminal domain"/>
    <property type="match status" value="1"/>
</dbReference>
<accession>A0A9X2XN69</accession>
<organism evidence="3 4">
    <name type="scientific">Paraflavisolibacter caeni</name>
    <dbReference type="NCBI Taxonomy" id="2982496"/>
    <lineage>
        <taxon>Bacteria</taxon>
        <taxon>Pseudomonadati</taxon>
        <taxon>Bacteroidota</taxon>
        <taxon>Chitinophagia</taxon>
        <taxon>Chitinophagales</taxon>
        <taxon>Chitinophagaceae</taxon>
        <taxon>Paraflavisolibacter</taxon>
    </lineage>
</organism>
<dbReference type="EMBL" id="JAOTIF010000001">
    <property type="protein sequence ID" value="MCU7548263.1"/>
    <property type="molecule type" value="Genomic_DNA"/>
</dbReference>
<dbReference type="InterPro" id="IPR036735">
    <property type="entry name" value="NGN_dom_sf"/>
</dbReference>
<reference evidence="3" key="1">
    <citation type="submission" date="2022-09" db="EMBL/GenBank/DDBJ databases">
        <authorList>
            <person name="Yuan C."/>
            <person name="Ke Z."/>
        </authorList>
    </citation>
    <scope>NUCLEOTIDE SEQUENCE</scope>
    <source>
        <strain evidence="3">LB-8</strain>
    </source>
</reference>
<dbReference type="CDD" id="cd09895">
    <property type="entry name" value="NGN_SP_UpxY"/>
    <property type="match status" value="1"/>
</dbReference>
<reference evidence="3" key="2">
    <citation type="submission" date="2023-04" db="EMBL/GenBank/DDBJ databases">
        <title>Paracnuella aquatica gen. nov., sp. nov., a member of the family Chitinophagaceae isolated from a hot spring.</title>
        <authorList>
            <person name="Wang C."/>
        </authorList>
    </citation>
    <scope>NUCLEOTIDE SEQUENCE</scope>
    <source>
        <strain evidence="3">LB-8</strain>
    </source>
</reference>
<proteinExistence type="predicted"/>
<keyword evidence="4" id="KW-1185">Reference proteome</keyword>
<dbReference type="RefSeq" id="WP_279295707.1">
    <property type="nucleotide sequence ID" value="NZ_JAOTIF010000001.1"/>
</dbReference>
<keyword evidence="1" id="KW-0804">Transcription</keyword>
<dbReference type="Pfam" id="PF02357">
    <property type="entry name" value="NusG"/>
    <property type="match status" value="1"/>
</dbReference>